<gene>
    <name evidence="9" type="ORF">GE300_11945</name>
</gene>
<evidence type="ECO:0000256" key="3">
    <source>
        <dbReference type="ARBA" id="ARBA00022741"/>
    </source>
</evidence>
<accession>A0A6L5Z176</accession>
<organism evidence="9 10">
    <name type="scientific">Halovulum marinum</name>
    <dbReference type="NCBI Taxonomy" id="2662447"/>
    <lineage>
        <taxon>Bacteria</taxon>
        <taxon>Pseudomonadati</taxon>
        <taxon>Pseudomonadota</taxon>
        <taxon>Alphaproteobacteria</taxon>
        <taxon>Rhodobacterales</taxon>
        <taxon>Paracoccaceae</taxon>
        <taxon>Halovulum</taxon>
    </lineage>
</organism>
<evidence type="ECO:0000313" key="10">
    <source>
        <dbReference type="Proteomes" id="UP000474957"/>
    </source>
</evidence>
<keyword evidence="10" id="KW-1185">Reference proteome</keyword>
<keyword evidence="3" id="KW-0547">Nucleotide-binding</keyword>
<dbReference type="GO" id="GO:0016301">
    <property type="term" value="F:kinase activity"/>
    <property type="evidence" value="ECO:0007669"/>
    <property type="project" value="UniProtKB-KW"/>
</dbReference>
<protein>
    <submittedName>
        <fullName evidence="9">Four-carbon acid sugar kinase family protein</fullName>
    </submittedName>
</protein>
<evidence type="ECO:0000256" key="2">
    <source>
        <dbReference type="ARBA" id="ARBA00022679"/>
    </source>
</evidence>
<evidence type="ECO:0000259" key="8">
    <source>
        <dbReference type="Pfam" id="PF17042"/>
    </source>
</evidence>
<dbReference type="Gene3D" id="3.40.50.10840">
    <property type="entry name" value="Putative sugar-binding, N-terminal domain"/>
    <property type="match status" value="1"/>
</dbReference>
<dbReference type="SUPFAM" id="SSF142764">
    <property type="entry name" value="YgbK-like"/>
    <property type="match status" value="1"/>
</dbReference>
<name>A0A6L5Z176_9RHOB</name>
<dbReference type="Pfam" id="PF07005">
    <property type="entry name" value="SBD_N"/>
    <property type="match status" value="1"/>
</dbReference>
<evidence type="ECO:0000256" key="5">
    <source>
        <dbReference type="ARBA" id="ARBA00022840"/>
    </source>
</evidence>
<dbReference type="InterPro" id="IPR010737">
    <property type="entry name" value="4-carb_acid_sugar_kinase_N"/>
</dbReference>
<evidence type="ECO:0000256" key="4">
    <source>
        <dbReference type="ARBA" id="ARBA00022777"/>
    </source>
</evidence>
<dbReference type="Pfam" id="PF17042">
    <property type="entry name" value="NBD_C"/>
    <property type="match status" value="1"/>
</dbReference>
<proteinExistence type="inferred from homology"/>
<keyword evidence="5" id="KW-0067">ATP-binding</keyword>
<dbReference type="Gene3D" id="3.40.980.20">
    <property type="entry name" value="Four-carbon acid sugar kinase, nucleotide binding domain"/>
    <property type="match status" value="1"/>
</dbReference>
<dbReference type="InterPro" id="IPR042213">
    <property type="entry name" value="NBD_C_sf"/>
</dbReference>
<feature type="domain" description="Four-carbon acid sugar kinase N-terminal" evidence="7">
    <location>
        <begin position="25"/>
        <end position="257"/>
    </location>
</feature>
<feature type="domain" description="Four-carbon acid sugar kinase nucleotide binding" evidence="8">
    <location>
        <begin position="285"/>
        <end position="457"/>
    </location>
</feature>
<dbReference type="Proteomes" id="UP000474957">
    <property type="component" value="Unassembled WGS sequence"/>
</dbReference>
<dbReference type="EMBL" id="WIND01000008">
    <property type="protein sequence ID" value="MSU90323.1"/>
    <property type="molecule type" value="Genomic_DNA"/>
</dbReference>
<evidence type="ECO:0000313" key="9">
    <source>
        <dbReference type="EMBL" id="MSU90323.1"/>
    </source>
</evidence>
<keyword evidence="6" id="KW-0119">Carbohydrate metabolism</keyword>
<dbReference type="InterPro" id="IPR037051">
    <property type="entry name" value="4-carb_acid_sugar_kinase_N_sf"/>
</dbReference>
<dbReference type="InterPro" id="IPR031475">
    <property type="entry name" value="NBD_C"/>
</dbReference>
<keyword evidence="4 9" id="KW-0418">Kinase</keyword>
<comment type="similarity">
    <text evidence="1">Belongs to the four-carbon acid sugar kinase family.</text>
</comment>
<sequence length="467" mass="48938">MSTQAPHPPLHASPDGRLSSGLLVAWYGDDFTGAAATMEVLAFAGLPSMLFLEPPSEDQFARFPDMRGIGVASTARAEGPDWMRAHLPDIFARLAALEPGLLHYKVCSTLDSSPEVGSIGCAIEIGADLIGARAVPVLVAAPQMRRYQVFGQLFAGHGDQVFRLDRHPVMSRHPVTPMDEADVALHIARQSDRIDATAVTLEDMSGAPTPKAAPEGRIHVATLDCWDSVSETTAGRLLWQNRGSSPFVVGSQGVEFALVRHWRDSGALPPVSEPGGIGRADRMVSVSGSVSPTTADQIAWSKANGFACIPFDASAICRGGRDLAQEEARAIDAALAALAEGKNPLVHTAEGPDDPAVTRFRTAVTEAGADIGVVNRSTGEALGRILFDVLNASGTTRAVISGGDTSGHATRQLGVYALSVLAPTIPGASIFKAHADGPMDGLELALKGGQMGSPDYFGWVRDGGGQK</sequence>
<evidence type="ECO:0000256" key="6">
    <source>
        <dbReference type="ARBA" id="ARBA00023277"/>
    </source>
</evidence>
<keyword evidence="2" id="KW-0808">Transferase</keyword>
<reference evidence="9 10" key="1">
    <citation type="submission" date="2019-10" db="EMBL/GenBank/DDBJ databases">
        <title>Cognatihalovulum marinum gen. nov. sp. nov., a new member of the family Rhodobacteraceae isolated from deep seawater of the Northwest Indian Ocean.</title>
        <authorList>
            <person name="Ruan C."/>
            <person name="Wang J."/>
            <person name="Zheng X."/>
            <person name="Song L."/>
            <person name="Zhu Y."/>
            <person name="Huang Y."/>
            <person name="Lu Z."/>
            <person name="Du W."/>
            <person name="Huang L."/>
            <person name="Dai X."/>
        </authorList>
    </citation>
    <scope>NUCLEOTIDE SEQUENCE [LARGE SCALE GENOMIC DNA]</scope>
    <source>
        <strain evidence="9 10">2CG4</strain>
    </source>
</reference>
<comment type="caution">
    <text evidence="9">The sequence shown here is derived from an EMBL/GenBank/DDBJ whole genome shotgun (WGS) entry which is preliminary data.</text>
</comment>
<evidence type="ECO:0000259" key="7">
    <source>
        <dbReference type="Pfam" id="PF07005"/>
    </source>
</evidence>
<dbReference type="AlphaFoldDB" id="A0A6L5Z176"/>
<evidence type="ECO:0000256" key="1">
    <source>
        <dbReference type="ARBA" id="ARBA00005715"/>
    </source>
</evidence>
<dbReference type="GO" id="GO:0005524">
    <property type="term" value="F:ATP binding"/>
    <property type="evidence" value="ECO:0007669"/>
    <property type="project" value="UniProtKB-KW"/>
</dbReference>